<dbReference type="SUPFAM" id="SSF54211">
    <property type="entry name" value="Ribosomal protein S5 domain 2-like"/>
    <property type="match status" value="1"/>
</dbReference>
<dbReference type="Proteomes" id="UP000285301">
    <property type="component" value="Unassembled WGS sequence"/>
</dbReference>
<feature type="domain" description="MutL C-terminal dimerisation" evidence="4">
    <location>
        <begin position="568"/>
        <end position="714"/>
    </location>
</feature>
<dbReference type="EMBL" id="NCKU01001565">
    <property type="protein sequence ID" value="RWS11796.1"/>
    <property type="molecule type" value="Genomic_DNA"/>
</dbReference>
<sequence>MKPLKRNEGAKLKRMANDTSARICSGQVITSLAVAVKELIENSLDANATSIDIELKDYGLESIIVKDDGTGIEECNFDLLAVKYCTSKIETFSDLKRVSSFGFRGEALNSMCSFAEMTIITRHETSQIGTKLVFKNDGTLNFKCPIAREIGTTVILQNIFINTPVRRKYGMQTAKNELQKVVQLIKPYCLGITNLRLCCSHILKNKRNDLLLVTSNKTILDNIRQVFGKEQVDKIQEFIQHTLSNDICSEYKIDEELRKQEDTFHITGFISKCDSGCGRTSSDRQFYFMNDRPFESTALKRIVNEIFSSISKDQYPFVLLKIKVSKEKVDINITPDKRKLMIEDEKLLFAILKSSLLYMFENRSALVCSQLFASSQNDKLTFSETDCEESLTSIKSLRNKRCASPCDSMLLDLVEIHAPKCSSFSPEYENVISANECNYFEKTDSIDQDLNESTDSSNQTNVLIEKTDQIQQSSTNSHLSPEEEFMQQDDSSDAMLIDEAVKGFMRREVEIDLNIDSIRDNFLKNESKNYNEENENRFLAKIDPSDNIRAEDELKKELSKETFEHMQIIGQFNEGFIISKLDHDIFIIDQHASDERYNYEQLLSSTLLESQNLVQPLPLEIGAYQETLLSHNLQFFEKNGFKFTFNNTLSPGKRAQLVSVPMSQDWVFGKQDIEEVLDAISQSGGSCEGFRPSSFIRMIAMRACRKSIMIGKKLTISQMKTVVEHMSSLSNPWVCAHGRPSIRHLFNLNKIVF</sequence>
<feature type="compositionally biased region" description="Acidic residues" evidence="3">
    <location>
        <begin position="482"/>
        <end position="492"/>
    </location>
</feature>
<dbReference type="InterPro" id="IPR020568">
    <property type="entry name" value="Ribosomal_Su5_D2-typ_SF"/>
</dbReference>
<keyword evidence="7" id="KW-0255">Endonuclease</keyword>
<evidence type="ECO:0000259" key="4">
    <source>
        <dbReference type="SMART" id="SM00853"/>
    </source>
</evidence>
<dbReference type="GO" id="GO:0032389">
    <property type="term" value="C:MutLalpha complex"/>
    <property type="evidence" value="ECO:0007669"/>
    <property type="project" value="TreeGrafter"/>
</dbReference>
<dbReference type="SMART" id="SM01340">
    <property type="entry name" value="DNA_mis_repair"/>
    <property type="match status" value="1"/>
</dbReference>
<evidence type="ECO:0000313" key="9">
    <source>
        <dbReference type="Proteomes" id="UP000285301"/>
    </source>
</evidence>
<feature type="region of interest" description="Disordered" evidence="3">
    <location>
        <begin position="468"/>
        <end position="492"/>
    </location>
</feature>
<dbReference type="GO" id="GO:0006298">
    <property type="term" value="P:mismatch repair"/>
    <property type="evidence" value="ECO:0007669"/>
    <property type="project" value="InterPro"/>
</dbReference>
<keyword evidence="2" id="KW-0227">DNA damage</keyword>
<dbReference type="FunFam" id="3.30.565.10:FF:000017">
    <property type="entry name" value="PMS1 homolog 1, mismatch repair system component"/>
    <property type="match status" value="1"/>
</dbReference>
<keyword evidence="9" id="KW-1185">Reference proteome</keyword>
<dbReference type="InterPro" id="IPR014790">
    <property type="entry name" value="MutL_C"/>
</dbReference>
<dbReference type="EMBL" id="NCKU01002279">
    <property type="protein sequence ID" value="RWS09943.1"/>
    <property type="molecule type" value="Genomic_DNA"/>
</dbReference>
<dbReference type="GO" id="GO:0004519">
    <property type="term" value="F:endonuclease activity"/>
    <property type="evidence" value="ECO:0007669"/>
    <property type="project" value="UniProtKB-KW"/>
</dbReference>
<dbReference type="Gene3D" id="3.30.1540.20">
    <property type="entry name" value="MutL, C-terminal domain, dimerisation subdomain"/>
    <property type="match status" value="1"/>
</dbReference>
<evidence type="ECO:0000259" key="5">
    <source>
        <dbReference type="SMART" id="SM01340"/>
    </source>
</evidence>
<keyword evidence="7" id="KW-0378">Hydrolase</keyword>
<dbReference type="SMART" id="SM00853">
    <property type="entry name" value="MutL_C"/>
    <property type="match status" value="1"/>
</dbReference>
<protein>
    <submittedName>
        <fullName evidence="7">Mismatch repair endonuclease PMS2-like isoform X2</fullName>
    </submittedName>
</protein>
<dbReference type="InterPro" id="IPR042120">
    <property type="entry name" value="MutL_C_dimsub"/>
</dbReference>
<reference evidence="7" key="2">
    <citation type="submission" date="2018-11" db="EMBL/GenBank/DDBJ databases">
        <title>Trombidioid mite genomics.</title>
        <authorList>
            <person name="Dong X."/>
        </authorList>
    </citation>
    <scope>NUCLEOTIDE SEQUENCE</scope>
    <source>
        <strain evidence="7">UoL-WK</strain>
    </source>
</reference>
<dbReference type="PANTHER" id="PTHR10073:SF52">
    <property type="entry name" value="MISMATCH REPAIR ENDONUCLEASE PMS2"/>
    <property type="match status" value="1"/>
</dbReference>
<evidence type="ECO:0000313" key="6">
    <source>
        <dbReference type="EMBL" id="RWS09943.1"/>
    </source>
</evidence>
<comment type="caution">
    <text evidence="7">The sequence shown here is derived from an EMBL/GenBank/DDBJ whole genome shotgun (WGS) entry which is preliminary data.</text>
</comment>
<dbReference type="Pfam" id="PF13589">
    <property type="entry name" value="HATPase_c_3"/>
    <property type="match status" value="1"/>
</dbReference>
<comment type="similarity">
    <text evidence="1">Belongs to the DNA mismatch repair MutL/HexB family.</text>
</comment>
<dbReference type="CDD" id="cd16926">
    <property type="entry name" value="HATPase_MutL-MLH-PMS-like"/>
    <property type="match status" value="1"/>
</dbReference>
<accession>A0A3S3QLE5</accession>
<dbReference type="NCBIfam" id="TIGR00585">
    <property type="entry name" value="mutl"/>
    <property type="match status" value="1"/>
</dbReference>
<evidence type="ECO:0000256" key="2">
    <source>
        <dbReference type="ARBA" id="ARBA00022763"/>
    </source>
</evidence>
<dbReference type="InterPro" id="IPR013507">
    <property type="entry name" value="DNA_mismatch_S5_2-like"/>
</dbReference>
<dbReference type="Gene3D" id="3.30.1370.100">
    <property type="entry name" value="MutL, C-terminal domain, regulatory subdomain"/>
    <property type="match status" value="1"/>
</dbReference>
<dbReference type="Pfam" id="PF01119">
    <property type="entry name" value="DNA_mis_repair"/>
    <property type="match status" value="1"/>
</dbReference>
<keyword evidence="7" id="KW-0540">Nuclease</keyword>
<dbReference type="GO" id="GO:0140664">
    <property type="term" value="F:ATP-dependent DNA damage sensor activity"/>
    <property type="evidence" value="ECO:0007669"/>
    <property type="project" value="InterPro"/>
</dbReference>
<dbReference type="CDD" id="cd03484">
    <property type="entry name" value="MutL_Trans_hPMS_2_like"/>
    <property type="match status" value="1"/>
</dbReference>
<dbReference type="InterPro" id="IPR037198">
    <property type="entry name" value="MutL_C_sf"/>
</dbReference>
<dbReference type="FunFam" id="3.30.1370.100:FF:000001">
    <property type="entry name" value="Mismatch repair endonuclease pms1, putative"/>
    <property type="match status" value="1"/>
</dbReference>
<dbReference type="EMBL" id="NCKU01002055">
    <property type="protein sequence ID" value="RWS10567.1"/>
    <property type="molecule type" value="Genomic_DNA"/>
</dbReference>
<dbReference type="AlphaFoldDB" id="A0A3S3QLE5"/>
<gene>
    <name evidence="7" type="ORF">B4U79_04518</name>
    <name evidence="8" type="ORF">B4U79_04710</name>
    <name evidence="6" type="ORF">B4U79_13946</name>
</gene>
<dbReference type="OrthoDB" id="10254304at2759"/>
<dbReference type="PANTHER" id="PTHR10073">
    <property type="entry name" value="DNA MISMATCH REPAIR PROTEIN MLH, PMS, MUTL"/>
    <property type="match status" value="1"/>
</dbReference>
<dbReference type="STRING" id="1965070.A0A3S3QLE5"/>
<dbReference type="GO" id="GO:0005524">
    <property type="term" value="F:ATP binding"/>
    <property type="evidence" value="ECO:0007669"/>
    <property type="project" value="InterPro"/>
</dbReference>
<dbReference type="InterPro" id="IPR002099">
    <property type="entry name" value="MutL/Mlh/PMS"/>
</dbReference>
<dbReference type="InterPro" id="IPR036890">
    <property type="entry name" value="HATPase_C_sf"/>
</dbReference>
<name>A0A3S3QLE5_9ACAR</name>
<dbReference type="Pfam" id="PF08676">
    <property type="entry name" value="MutL_C"/>
    <property type="match status" value="1"/>
</dbReference>
<dbReference type="InterPro" id="IPR014721">
    <property type="entry name" value="Ribsml_uS5_D2-typ_fold_subgr"/>
</dbReference>
<evidence type="ECO:0000256" key="1">
    <source>
        <dbReference type="ARBA" id="ARBA00006082"/>
    </source>
</evidence>
<organism evidence="7 9">
    <name type="scientific">Dinothrombium tinctorium</name>
    <dbReference type="NCBI Taxonomy" id="1965070"/>
    <lineage>
        <taxon>Eukaryota</taxon>
        <taxon>Metazoa</taxon>
        <taxon>Ecdysozoa</taxon>
        <taxon>Arthropoda</taxon>
        <taxon>Chelicerata</taxon>
        <taxon>Arachnida</taxon>
        <taxon>Acari</taxon>
        <taxon>Acariformes</taxon>
        <taxon>Trombidiformes</taxon>
        <taxon>Prostigmata</taxon>
        <taxon>Anystina</taxon>
        <taxon>Parasitengona</taxon>
        <taxon>Trombidioidea</taxon>
        <taxon>Trombidiidae</taxon>
        <taxon>Dinothrombium</taxon>
    </lineage>
</organism>
<feature type="compositionally biased region" description="Polar residues" evidence="3">
    <location>
        <begin position="469"/>
        <end position="479"/>
    </location>
</feature>
<dbReference type="Gene3D" id="3.30.565.10">
    <property type="entry name" value="Histidine kinase-like ATPase, C-terminal domain"/>
    <property type="match status" value="1"/>
</dbReference>
<dbReference type="GO" id="GO:0030983">
    <property type="term" value="F:mismatched DNA binding"/>
    <property type="evidence" value="ECO:0007669"/>
    <property type="project" value="InterPro"/>
</dbReference>
<dbReference type="SUPFAM" id="SSF118116">
    <property type="entry name" value="DNA mismatch repair protein MutL"/>
    <property type="match status" value="1"/>
</dbReference>
<dbReference type="InterPro" id="IPR014762">
    <property type="entry name" value="DNA_mismatch_repair_CS"/>
</dbReference>
<feature type="domain" description="DNA mismatch repair protein S5" evidence="5">
    <location>
        <begin position="223"/>
        <end position="361"/>
    </location>
</feature>
<dbReference type="InterPro" id="IPR042121">
    <property type="entry name" value="MutL_C_regsub"/>
</dbReference>
<dbReference type="SUPFAM" id="SSF55874">
    <property type="entry name" value="ATPase domain of HSP90 chaperone/DNA topoisomerase II/histidine kinase"/>
    <property type="match status" value="1"/>
</dbReference>
<reference evidence="7 9" key="1">
    <citation type="journal article" date="2018" name="Gigascience">
        <title>Genomes of trombidid mites reveal novel predicted allergens and laterally-transferred genes associated with secondary metabolism.</title>
        <authorList>
            <person name="Dong X."/>
            <person name="Chaisiri K."/>
            <person name="Xia D."/>
            <person name="Armstrong S.D."/>
            <person name="Fang Y."/>
            <person name="Donnelly M.J."/>
            <person name="Kadowaki T."/>
            <person name="McGarry J.W."/>
            <person name="Darby A.C."/>
            <person name="Makepeace B.L."/>
        </authorList>
    </citation>
    <scope>NUCLEOTIDE SEQUENCE [LARGE SCALE GENOMIC DNA]</scope>
    <source>
        <strain evidence="7">UoL-WK</strain>
    </source>
</reference>
<dbReference type="GO" id="GO:0016887">
    <property type="term" value="F:ATP hydrolysis activity"/>
    <property type="evidence" value="ECO:0007669"/>
    <property type="project" value="InterPro"/>
</dbReference>
<dbReference type="Gene3D" id="3.30.230.10">
    <property type="match status" value="1"/>
</dbReference>
<evidence type="ECO:0000313" key="7">
    <source>
        <dbReference type="EMBL" id="RWS10567.1"/>
    </source>
</evidence>
<evidence type="ECO:0000256" key="3">
    <source>
        <dbReference type="SAM" id="MobiDB-lite"/>
    </source>
</evidence>
<dbReference type="PROSITE" id="PS00058">
    <property type="entry name" value="DNA_MISMATCH_REPAIR_1"/>
    <property type="match status" value="1"/>
</dbReference>
<evidence type="ECO:0000313" key="8">
    <source>
        <dbReference type="EMBL" id="RWS11796.1"/>
    </source>
</evidence>
<proteinExistence type="inferred from homology"/>
<dbReference type="InterPro" id="IPR038973">
    <property type="entry name" value="MutL/Mlh/Pms-like"/>
</dbReference>